<sequence length="96" mass="10930">MRNINTPLSRGSFVVHWGIHDHLRPYACDRCNSACRTCRNSAFGTSSRSKRQALIQRGVKPYKRGKCGASFRHSCDVKRRKLIRTGGKPPQQVRSM</sequence>
<dbReference type="Gene3D" id="3.30.160.60">
    <property type="entry name" value="Classic Zinc Finger"/>
    <property type="match status" value="1"/>
</dbReference>
<dbReference type="AlphaFoldDB" id="A0A4C1Z8J4"/>
<proteinExistence type="predicted"/>
<accession>A0A4C1Z8J4</accession>
<gene>
    <name evidence="1" type="primary">ZNF347</name>
    <name evidence="1" type="ORF">EVAR_60707_1</name>
</gene>
<reference evidence="1 2" key="1">
    <citation type="journal article" date="2019" name="Commun. Biol.">
        <title>The bagworm genome reveals a unique fibroin gene that provides high tensile strength.</title>
        <authorList>
            <person name="Kono N."/>
            <person name="Nakamura H."/>
            <person name="Ohtoshi R."/>
            <person name="Tomita M."/>
            <person name="Numata K."/>
            <person name="Arakawa K."/>
        </authorList>
    </citation>
    <scope>NUCLEOTIDE SEQUENCE [LARGE SCALE GENOMIC DNA]</scope>
</reference>
<dbReference type="STRING" id="151549.A0A4C1Z8J4"/>
<evidence type="ECO:0000313" key="1">
    <source>
        <dbReference type="EMBL" id="GBP84906.1"/>
    </source>
</evidence>
<dbReference type="InterPro" id="IPR036236">
    <property type="entry name" value="Znf_C2H2_sf"/>
</dbReference>
<name>A0A4C1Z8J4_EUMVA</name>
<dbReference type="SUPFAM" id="SSF57667">
    <property type="entry name" value="beta-beta-alpha zinc fingers"/>
    <property type="match status" value="1"/>
</dbReference>
<keyword evidence="2" id="KW-1185">Reference proteome</keyword>
<dbReference type="Proteomes" id="UP000299102">
    <property type="component" value="Unassembled WGS sequence"/>
</dbReference>
<protein>
    <submittedName>
        <fullName evidence="1">Zinc finger protein 347</fullName>
    </submittedName>
</protein>
<organism evidence="1 2">
    <name type="scientific">Eumeta variegata</name>
    <name type="common">Bagworm moth</name>
    <name type="synonym">Eumeta japonica</name>
    <dbReference type="NCBI Taxonomy" id="151549"/>
    <lineage>
        <taxon>Eukaryota</taxon>
        <taxon>Metazoa</taxon>
        <taxon>Ecdysozoa</taxon>
        <taxon>Arthropoda</taxon>
        <taxon>Hexapoda</taxon>
        <taxon>Insecta</taxon>
        <taxon>Pterygota</taxon>
        <taxon>Neoptera</taxon>
        <taxon>Endopterygota</taxon>
        <taxon>Lepidoptera</taxon>
        <taxon>Glossata</taxon>
        <taxon>Ditrysia</taxon>
        <taxon>Tineoidea</taxon>
        <taxon>Psychidae</taxon>
        <taxon>Oiketicinae</taxon>
        <taxon>Eumeta</taxon>
    </lineage>
</organism>
<dbReference type="EMBL" id="BGZK01001705">
    <property type="protein sequence ID" value="GBP84906.1"/>
    <property type="molecule type" value="Genomic_DNA"/>
</dbReference>
<evidence type="ECO:0000313" key="2">
    <source>
        <dbReference type="Proteomes" id="UP000299102"/>
    </source>
</evidence>
<comment type="caution">
    <text evidence="1">The sequence shown here is derived from an EMBL/GenBank/DDBJ whole genome shotgun (WGS) entry which is preliminary data.</text>
</comment>